<dbReference type="Pfam" id="PF01008">
    <property type="entry name" value="IF-2B"/>
    <property type="match status" value="1"/>
</dbReference>
<reference evidence="11" key="2">
    <citation type="submission" date="2013-03" db="EMBL/GenBank/DDBJ databases">
        <authorList>
            <person name="Motta M.C.M."/>
            <person name="Martins A.C.A."/>
            <person name="Preta C.M.C.C."/>
            <person name="Silva R."/>
            <person name="de Souza S.S."/>
            <person name="Klein C.C."/>
            <person name="de Almeida L.G.P."/>
            <person name="Cunha O.L."/>
            <person name="Colabardini A.C."/>
            <person name="Lima B.A."/>
            <person name="Machado C.R."/>
            <person name="Soares C.M.A."/>
            <person name="de Menezes C.B.A."/>
            <person name="Bartolomeu D.C."/>
            <person name="Grisard E.C."/>
            <person name="Fantinatti-Garboggini F."/>
            <person name="Rodrigues-Luiz G.F."/>
            <person name="Wagner G."/>
            <person name="Goldman G.H."/>
            <person name="Fietto J.L.R."/>
            <person name="Ciapina L.P."/>
            <person name="Brocchi M."/>
            <person name="Elias M.C."/>
            <person name="Goldman M.H.S."/>
            <person name="Sagot M.-F."/>
            <person name="Pereira M."/>
            <person name="Stoco P.H."/>
            <person name="Teixeira S.M.R."/>
            <person name="de Mendonca-Neto R.P."/>
            <person name="Maciel T.E.F."/>
            <person name="Mendes T.A.O."/>
            <person name="Urmenyi T.P."/>
            <person name="Teixeira M.M.G."/>
            <person name="de Camargo E.F.P."/>
            <person name="de Sousa W."/>
            <person name="Schenkman S."/>
            <person name="de Vasconcelos A.T.R."/>
        </authorList>
    </citation>
    <scope>NUCLEOTIDE SEQUENCE</scope>
</reference>
<feature type="compositionally biased region" description="Low complexity" evidence="10">
    <location>
        <begin position="107"/>
        <end position="116"/>
    </location>
</feature>
<evidence type="ECO:0000256" key="2">
    <source>
        <dbReference type="ARBA" id="ARBA00007251"/>
    </source>
</evidence>
<evidence type="ECO:0000256" key="9">
    <source>
        <dbReference type="RuleBase" id="RU003814"/>
    </source>
</evidence>
<comment type="similarity">
    <text evidence="2 9">Belongs to the eIF-2B alpha/beta/delta subunits family.</text>
</comment>
<comment type="subcellular location">
    <subcellularLocation>
        <location evidence="1">Cytoplasm</location>
        <location evidence="1">Cytosol</location>
    </subcellularLocation>
</comment>
<accession>S9U7T9</accession>
<gene>
    <name evidence="12" type="ORF">STCU_04796</name>
    <name evidence="11" type="ORF">STCU_06956</name>
</gene>
<comment type="caution">
    <text evidence="11">The sequence shown here is derived from an EMBL/GenBank/DDBJ whole genome shotgun (WGS) entry which is preliminary data.</text>
</comment>
<dbReference type="PANTHER" id="PTHR10233:SF14">
    <property type="entry name" value="TRANSLATION INITIATION FACTOR EIF-2B SUBUNIT DELTA"/>
    <property type="match status" value="1"/>
</dbReference>
<keyword evidence="4 11" id="KW-0396">Initiation factor</keyword>
<sequence>MQLKGQQSSEAVIAVNQQRDLKKQKDRIRKLQKRVQDPGLEEAVRDQCLRELEEAKAFVERVESLLPPAAPTNAVSRKQEANPPASKAKNKGAVKTGGGTVPPSPAHAPTSAPTTETPKEELPEPTCAADQAKLRAMLRNAMEDSENTSPPTPPRLSPAIHPRVAEAALLMDKMVIVGGNAHTMAIISAFRELIESTTSLTRASITDINTDSFVEVVEENFKFICRQREPTAGMKYVKETLLRRLVALRDAAAGRKGMPSHVDQVDSRGVARGILDSIESEITLSTSSIVEDRSMPYVSSSDTILVFGRSSVVENILLSRARLPPKKPKRVIVLDSAPLYEGRELAHKLSEEGICVTYGLLTSCCTLMSKCTRVLIGASSVLQNGDVVARCGTAIVATCAKSFRKPVLCVCESYKFVAEVWVGNVEQNTTLLHVGSGPEKDAGPTLSGTVGAAANLRSPKSVGGVCTPTTPRNTSATCNGVKDTSARRFMTQSASGAFFDVTPAAYVDMFICEMGCLHTSAIVAAIKEREGRDEYPVKL</sequence>
<evidence type="ECO:0000256" key="4">
    <source>
        <dbReference type="ARBA" id="ARBA00022540"/>
    </source>
</evidence>
<organism evidence="11 13">
    <name type="scientific">Strigomonas culicis</name>
    <dbReference type="NCBI Taxonomy" id="28005"/>
    <lineage>
        <taxon>Eukaryota</taxon>
        <taxon>Discoba</taxon>
        <taxon>Euglenozoa</taxon>
        <taxon>Kinetoplastea</taxon>
        <taxon>Metakinetoplastina</taxon>
        <taxon>Trypanosomatida</taxon>
        <taxon>Trypanosomatidae</taxon>
        <taxon>Strigomonadinae</taxon>
        <taxon>Strigomonas</taxon>
    </lineage>
</organism>
<evidence type="ECO:0000313" key="11">
    <source>
        <dbReference type="EMBL" id="EPY24884.1"/>
    </source>
</evidence>
<dbReference type="GO" id="GO:0005829">
    <property type="term" value="C:cytosol"/>
    <property type="evidence" value="ECO:0007669"/>
    <property type="project" value="UniProtKB-SubCell"/>
</dbReference>
<evidence type="ECO:0000256" key="5">
    <source>
        <dbReference type="ARBA" id="ARBA00022917"/>
    </source>
</evidence>
<dbReference type="InterPro" id="IPR000649">
    <property type="entry name" value="IF-2B-related"/>
</dbReference>
<dbReference type="InterPro" id="IPR037171">
    <property type="entry name" value="NagB/RpiA_transferase-like"/>
</dbReference>
<proteinExistence type="inferred from homology"/>
<evidence type="ECO:0000256" key="8">
    <source>
        <dbReference type="ARBA" id="ARBA00046432"/>
    </source>
</evidence>
<dbReference type="SUPFAM" id="SSF100950">
    <property type="entry name" value="NagB/RpiA/CoA transferase-like"/>
    <property type="match status" value="1"/>
</dbReference>
<feature type="region of interest" description="Disordered" evidence="10">
    <location>
        <begin position="18"/>
        <end position="37"/>
    </location>
</feature>
<dbReference type="PANTHER" id="PTHR10233">
    <property type="entry name" value="TRANSLATION INITIATION FACTOR EIF-2B"/>
    <property type="match status" value="1"/>
</dbReference>
<dbReference type="EMBL" id="ATMH01006956">
    <property type="protein sequence ID" value="EPY24884.1"/>
    <property type="molecule type" value="Genomic_DNA"/>
</dbReference>
<keyword evidence="5" id="KW-0648">Protein biosynthesis</keyword>
<dbReference type="AlphaFoldDB" id="S9U7T9"/>
<evidence type="ECO:0000313" key="12">
    <source>
        <dbReference type="EMBL" id="EPY28958.1"/>
    </source>
</evidence>
<evidence type="ECO:0000256" key="1">
    <source>
        <dbReference type="ARBA" id="ARBA00004514"/>
    </source>
</evidence>
<dbReference type="Gene3D" id="3.40.50.10470">
    <property type="entry name" value="Translation initiation factor eif-2b, domain 2"/>
    <property type="match status" value="1"/>
</dbReference>
<evidence type="ECO:0000256" key="10">
    <source>
        <dbReference type="SAM" id="MobiDB-lite"/>
    </source>
</evidence>
<dbReference type="GO" id="GO:0003743">
    <property type="term" value="F:translation initiation factor activity"/>
    <property type="evidence" value="ECO:0007669"/>
    <property type="project" value="UniProtKB-KW"/>
</dbReference>
<dbReference type="OrthoDB" id="10254737at2759"/>
<evidence type="ECO:0000256" key="3">
    <source>
        <dbReference type="ARBA" id="ARBA00022490"/>
    </source>
</evidence>
<name>S9U7T9_9TRYP</name>
<keyword evidence="13" id="KW-1185">Reference proteome</keyword>
<evidence type="ECO:0000256" key="6">
    <source>
        <dbReference type="ARBA" id="ARBA00044147"/>
    </source>
</evidence>
<protein>
    <recommendedName>
        <fullName evidence="6">Translation initiation factor eIF2B subunit delta</fullName>
    </recommendedName>
    <alternativeName>
        <fullName evidence="7">eIF2B GDP-GTP exchange factor subunit delta</fullName>
    </alternativeName>
</protein>
<reference evidence="11 13" key="1">
    <citation type="journal article" date="2013" name="PLoS ONE">
        <title>Predicting the Proteins of Angomonas deanei, Strigomonas culicis and Their Respective Endosymbionts Reveals New Aspects of the Trypanosomatidae Family.</title>
        <authorList>
            <person name="Motta M.C."/>
            <person name="Martins A.C."/>
            <person name="de Souza S.S."/>
            <person name="Catta-Preta C.M."/>
            <person name="Silva R."/>
            <person name="Klein C.C."/>
            <person name="de Almeida L.G."/>
            <person name="de Lima Cunha O."/>
            <person name="Ciapina L.P."/>
            <person name="Brocchi M."/>
            <person name="Colabardini A.C."/>
            <person name="de Araujo Lima B."/>
            <person name="Machado C.R."/>
            <person name="de Almeida Soares C.M."/>
            <person name="Probst C.M."/>
            <person name="de Menezes C.B."/>
            <person name="Thompson C.E."/>
            <person name="Bartholomeu D.C."/>
            <person name="Gradia D.F."/>
            <person name="Pavoni D.P."/>
            <person name="Grisard E.C."/>
            <person name="Fantinatti-Garboggini F."/>
            <person name="Marchini F.K."/>
            <person name="Rodrigues-Luiz G.F."/>
            <person name="Wagner G."/>
            <person name="Goldman G.H."/>
            <person name="Fietto J.L."/>
            <person name="Elias M.C."/>
            <person name="Goldman M.H."/>
            <person name="Sagot M.F."/>
            <person name="Pereira M."/>
            <person name="Stoco P.H."/>
            <person name="de Mendonca-Neto R.P."/>
            <person name="Teixeira S.M."/>
            <person name="Maciel T.E."/>
            <person name="de Oliveira Mendes T.A."/>
            <person name="Urmenyi T.P."/>
            <person name="de Souza W."/>
            <person name="Schenkman S."/>
            <person name="de Vasconcelos A.T."/>
        </authorList>
    </citation>
    <scope>NUCLEOTIDE SEQUENCE [LARGE SCALE GENOMIC DNA]</scope>
</reference>
<feature type="compositionally biased region" description="Basic residues" evidence="10">
    <location>
        <begin position="22"/>
        <end position="33"/>
    </location>
</feature>
<comment type="subunit">
    <text evidence="8">Component of the translation initiation factor 2B (eIF2B) complex which is a heterodecamer of two sets of five different subunits: alpha, beta, gamma, delta and epsilon. Subunits alpha, beta and delta comprise a regulatory subcomplex and subunits epsilon and gamma comprise a catalytic subcomplex. Within the complex, the hexameric regulatory complex resides at the center, with the two heterodimeric catalytic subcomplexes bound on opposite sides.</text>
</comment>
<evidence type="ECO:0000313" key="13">
    <source>
        <dbReference type="Proteomes" id="UP000015354"/>
    </source>
</evidence>
<dbReference type="EMBL" id="ATMH01004796">
    <property type="protein sequence ID" value="EPY28958.1"/>
    <property type="molecule type" value="Genomic_DNA"/>
</dbReference>
<feature type="region of interest" description="Disordered" evidence="10">
    <location>
        <begin position="65"/>
        <end position="125"/>
    </location>
</feature>
<keyword evidence="3" id="KW-0963">Cytoplasm</keyword>
<evidence type="ECO:0000256" key="7">
    <source>
        <dbReference type="ARBA" id="ARBA00044356"/>
    </source>
</evidence>
<dbReference type="Proteomes" id="UP000015354">
    <property type="component" value="Unassembled WGS sequence"/>
</dbReference>
<dbReference type="InterPro" id="IPR042529">
    <property type="entry name" value="IF_2B-like_C"/>
</dbReference>